<evidence type="ECO:0000313" key="6">
    <source>
        <dbReference type="Proteomes" id="UP000076925"/>
    </source>
</evidence>
<dbReference type="PRINTS" id="PR00385">
    <property type="entry name" value="P450"/>
</dbReference>
<keyword evidence="4" id="KW-0560">Oxidoreductase</keyword>
<comment type="similarity">
    <text evidence="2 4">Belongs to the cytochrome P450 family.</text>
</comment>
<evidence type="ECO:0000256" key="4">
    <source>
        <dbReference type="RuleBase" id="RU000461"/>
    </source>
</evidence>
<accession>A0A139WYM1</accession>
<dbReference type="InterPro" id="IPR001128">
    <property type="entry name" value="Cyt_P450"/>
</dbReference>
<dbReference type="GO" id="GO:0020037">
    <property type="term" value="F:heme binding"/>
    <property type="evidence" value="ECO:0007669"/>
    <property type="project" value="InterPro"/>
</dbReference>
<dbReference type="PROSITE" id="PS00086">
    <property type="entry name" value="CYTOCHROME_P450"/>
    <property type="match status" value="1"/>
</dbReference>
<dbReference type="GO" id="GO:0016705">
    <property type="term" value="F:oxidoreductase activity, acting on paired donors, with incorporation or reduction of molecular oxygen"/>
    <property type="evidence" value="ECO:0007669"/>
    <property type="project" value="InterPro"/>
</dbReference>
<dbReference type="GO" id="GO:0004497">
    <property type="term" value="F:monooxygenase activity"/>
    <property type="evidence" value="ECO:0007669"/>
    <property type="project" value="UniProtKB-KW"/>
</dbReference>
<dbReference type="OrthoDB" id="446280at2"/>
<dbReference type="Proteomes" id="UP000076925">
    <property type="component" value="Unassembled WGS sequence"/>
</dbReference>
<dbReference type="STRING" id="128403.WA1_47185"/>
<dbReference type="Pfam" id="PF00067">
    <property type="entry name" value="p450"/>
    <property type="match status" value="1"/>
</dbReference>
<dbReference type="RefSeq" id="WP_033335687.1">
    <property type="nucleotide sequence ID" value="NZ_KQ976354.1"/>
</dbReference>
<dbReference type="InterPro" id="IPR017972">
    <property type="entry name" value="Cyt_P450_CS"/>
</dbReference>
<sequence length="465" mass="53197">MKQPNGSKSPPLVQMLQWVADPIGYMKAANQRYGDIFTAQVGWGVSPNVFVSNPQAIQQIFTSESKHFSPFDKSLDNFVKPYFGENSLVRVEGAQHRRQRQLLMPPFHGERMRAYGAQICSITEEVMSRLSQSKPFKARDVMRDISLELTFQIVFGLQKGERNEQLKQRLVAWLNIFGSPAGTLLLVLPFLQKDLGAWSPWGRFQNLKKELSELLYAEIRERRQQYDPSRTDILTLLLSAKDEAGEGMSDEEIYDDLITLLNAGHDTTASAMSWLLYWVHRQPEIRNKLLEELDTLGDSPDPMDISRLPYLSAVCSENLRICPVLSLNFPHVVREPVELMGYQLEPGTKVISCIYLTHHRPDIYPEPDRFKPERFLERQFSSYEYLPFGGGSRRCLGAALAVFEMKLVLATILSRYQLALSDSRPVRPQLRFGSTLVPAGGVNMVFEGERRRQKRHLPELQLAKH</sequence>
<organism evidence="5 6">
    <name type="scientific">Scytonema hofmannii PCC 7110</name>
    <dbReference type="NCBI Taxonomy" id="128403"/>
    <lineage>
        <taxon>Bacteria</taxon>
        <taxon>Bacillati</taxon>
        <taxon>Cyanobacteriota</taxon>
        <taxon>Cyanophyceae</taxon>
        <taxon>Nostocales</taxon>
        <taxon>Scytonemataceae</taxon>
        <taxon>Scytonema</taxon>
    </lineage>
</organism>
<dbReference type="GO" id="GO:0005506">
    <property type="term" value="F:iron ion binding"/>
    <property type="evidence" value="ECO:0007669"/>
    <property type="project" value="InterPro"/>
</dbReference>
<evidence type="ECO:0000256" key="1">
    <source>
        <dbReference type="ARBA" id="ARBA00001971"/>
    </source>
</evidence>
<keyword evidence="3 4" id="KW-0479">Metal-binding</keyword>
<keyword evidence="3 4" id="KW-0349">Heme</keyword>
<dbReference type="EMBL" id="ANNX02000047">
    <property type="protein sequence ID" value="KYC37530.1"/>
    <property type="molecule type" value="Genomic_DNA"/>
</dbReference>
<keyword evidence="4" id="KW-0503">Monooxygenase</keyword>
<comment type="cofactor">
    <cofactor evidence="1 3">
        <name>heme</name>
        <dbReference type="ChEBI" id="CHEBI:30413"/>
    </cofactor>
</comment>
<dbReference type="PANTHER" id="PTHR24305:SF166">
    <property type="entry name" value="CYTOCHROME P450 12A4, MITOCHONDRIAL-RELATED"/>
    <property type="match status" value="1"/>
</dbReference>
<name>A0A139WYM1_9CYAN</name>
<keyword evidence="6" id="KW-1185">Reference proteome</keyword>
<gene>
    <name evidence="5" type="ORF">WA1_47185</name>
</gene>
<proteinExistence type="inferred from homology"/>
<evidence type="ECO:0000256" key="2">
    <source>
        <dbReference type="ARBA" id="ARBA00010617"/>
    </source>
</evidence>
<dbReference type="PANTHER" id="PTHR24305">
    <property type="entry name" value="CYTOCHROME P450"/>
    <property type="match status" value="1"/>
</dbReference>
<dbReference type="InterPro" id="IPR002401">
    <property type="entry name" value="Cyt_P450_E_grp-I"/>
</dbReference>
<dbReference type="SUPFAM" id="SSF48264">
    <property type="entry name" value="Cytochrome P450"/>
    <property type="match status" value="1"/>
</dbReference>
<evidence type="ECO:0000256" key="3">
    <source>
        <dbReference type="PIRSR" id="PIRSR602401-1"/>
    </source>
</evidence>
<dbReference type="Gene3D" id="1.10.630.10">
    <property type="entry name" value="Cytochrome P450"/>
    <property type="match status" value="1"/>
</dbReference>
<dbReference type="InterPro" id="IPR050121">
    <property type="entry name" value="Cytochrome_P450_monoxygenase"/>
</dbReference>
<dbReference type="InterPro" id="IPR036396">
    <property type="entry name" value="Cyt_P450_sf"/>
</dbReference>
<dbReference type="AlphaFoldDB" id="A0A139WYM1"/>
<dbReference type="CDD" id="cd11053">
    <property type="entry name" value="CYP110-like"/>
    <property type="match status" value="1"/>
</dbReference>
<feature type="binding site" description="axial binding residue" evidence="3">
    <location>
        <position position="395"/>
    </location>
    <ligand>
        <name>heme</name>
        <dbReference type="ChEBI" id="CHEBI:30413"/>
    </ligand>
    <ligandPart>
        <name>Fe</name>
        <dbReference type="ChEBI" id="CHEBI:18248"/>
    </ligandPart>
</feature>
<dbReference type="PRINTS" id="PR00463">
    <property type="entry name" value="EP450I"/>
</dbReference>
<comment type="caution">
    <text evidence="5">The sequence shown here is derived from an EMBL/GenBank/DDBJ whole genome shotgun (WGS) entry which is preliminary data.</text>
</comment>
<protein>
    <submittedName>
        <fullName evidence="5">Cytochrome P450</fullName>
    </submittedName>
</protein>
<evidence type="ECO:0000313" key="5">
    <source>
        <dbReference type="EMBL" id="KYC37530.1"/>
    </source>
</evidence>
<reference evidence="5 6" key="1">
    <citation type="journal article" date="2013" name="Genome Biol. Evol.">
        <title>Genomes of Stigonematalean cyanobacteria (subsection V) and the evolution of oxygenic photosynthesis from prokaryotes to plastids.</title>
        <authorList>
            <person name="Dagan T."/>
            <person name="Roettger M."/>
            <person name="Stucken K."/>
            <person name="Landan G."/>
            <person name="Koch R."/>
            <person name="Major P."/>
            <person name="Gould S.B."/>
            <person name="Goremykin V.V."/>
            <person name="Rippka R."/>
            <person name="Tandeau de Marsac N."/>
            <person name="Gugger M."/>
            <person name="Lockhart P.J."/>
            <person name="Allen J.F."/>
            <person name="Brune I."/>
            <person name="Maus I."/>
            <person name="Puhler A."/>
            <person name="Martin W.F."/>
        </authorList>
    </citation>
    <scope>NUCLEOTIDE SEQUENCE [LARGE SCALE GENOMIC DNA]</scope>
    <source>
        <strain evidence="5 6">PCC 7110</strain>
    </source>
</reference>
<keyword evidence="3 4" id="KW-0408">Iron</keyword>